<proteinExistence type="predicted"/>
<evidence type="ECO:0000313" key="2">
    <source>
        <dbReference type="Proteomes" id="UP001221142"/>
    </source>
</evidence>
<dbReference type="EMBL" id="JARKIF010000026">
    <property type="protein sequence ID" value="KAJ7614360.1"/>
    <property type="molecule type" value="Genomic_DNA"/>
</dbReference>
<dbReference type="SUPFAM" id="SSF54427">
    <property type="entry name" value="NTF2-like"/>
    <property type="match status" value="1"/>
</dbReference>
<comment type="caution">
    <text evidence="1">The sequence shown here is derived from an EMBL/GenBank/DDBJ whole genome shotgun (WGS) entry which is preliminary data.</text>
</comment>
<keyword evidence="2" id="KW-1185">Reference proteome</keyword>
<evidence type="ECO:0008006" key="3">
    <source>
        <dbReference type="Google" id="ProtNLM"/>
    </source>
</evidence>
<sequence length="149" mass="16915">MSPLTSEAKFTLTLEYAKSLVDPLAQSDWGPLMGVIDPDVRWRIASETNDLEKMTGVFNLSTWMEQISGPLVKRLVNDAPPKFTIQYLQTVGNRLIMEAYGEAMQKNGNPYQNTYAWFFTFSEETGKVVEIHEYLDTALVQEVVQTNTL</sequence>
<evidence type="ECO:0000313" key="1">
    <source>
        <dbReference type="EMBL" id="KAJ7614360.1"/>
    </source>
</evidence>
<dbReference type="Proteomes" id="UP001221142">
    <property type="component" value="Unassembled WGS sequence"/>
</dbReference>
<dbReference type="InterPro" id="IPR032710">
    <property type="entry name" value="NTF2-like_dom_sf"/>
</dbReference>
<organism evidence="1 2">
    <name type="scientific">Roridomyces roridus</name>
    <dbReference type="NCBI Taxonomy" id="1738132"/>
    <lineage>
        <taxon>Eukaryota</taxon>
        <taxon>Fungi</taxon>
        <taxon>Dikarya</taxon>
        <taxon>Basidiomycota</taxon>
        <taxon>Agaricomycotina</taxon>
        <taxon>Agaricomycetes</taxon>
        <taxon>Agaricomycetidae</taxon>
        <taxon>Agaricales</taxon>
        <taxon>Marasmiineae</taxon>
        <taxon>Mycenaceae</taxon>
        <taxon>Roridomyces</taxon>
    </lineage>
</organism>
<accession>A0AAD7B8Z0</accession>
<gene>
    <name evidence="1" type="ORF">FB45DRAFT_253520</name>
</gene>
<dbReference type="PANTHER" id="PTHR41252">
    <property type="entry name" value="BLR2505 PROTEIN"/>
    <property type="match status" value="1"/>
</dbReference>
<dbReference type="PANTHER" id="PTHR41252:SF1">
    <property type="entry name" value="BLR2505 PROTEIN"/>
    <property type="match status" value="1"/>
</dbReference>
<reference evidence="1" key="1">
    <citation type="submission" date="2023-03" db="EMBL/GenBank/DDBJ databases">
        <title>Massive genome expansion in bonnet fungi (Mycena s.s.) driven by repeated elements and novel gene families across ecological guilds.</title>
        <authorList>
            <consortium name="Lawrence Berkeley National Laboratory"/>
            <person name="Harder C.B."/>
            <person name="Miyauchi S."/>
            <person name="Viragh M."/>
            <person name="Kuo A."/>
            <person name="Thoen E."/>
            <person name="Andreopoulos B."/>
            <person name="Lu D."/>
            <person name="Skrede I."/>
            <person name="Drula E."/>
            <person name="Henrissat B."/>
            <person name="Morin E."/>
            <person name="Kohler A."/>
            <person name="Barry K."/>
            <person name="LaButti K."/>
            <person name="Morin E."/>
            <person name="Salamov A."/>
            <person name="Lipzen A."/>
            <person name="Mereny Z."/>
            <person name="Hegedus B."/>
            <person name="Baldrian P."/>
            <person name="Stursova M."/>
            <person name="Weitz H."/>
            <person name="Taylor A."/>
            <person name="Grigoriev I.V."/>
            <person name="Nagy L.G."/>
            <person name="Martin F."/>
            <person name="Kauserud H."/>
        </authorList>
    </citation>
    <scope>NUCLEOTIDE SEQUENCE</scope>
    <source>
        <strain evidence="1">9284</strain>
    </source>
</reference>
<dbReference type="Gene3D" id="3.10.450.50">
    <property type="match status" value="1"/>
</dbReference>
<protein>
    <recommendedName>
        <fullName evidence="3">SnoaL-like domain-containing protein</fullName>
    </recommendedName>
</protein>
<dbReference type="AlphaFoldDB" id="A0AAD7B8Z0"/>
<name>A0AAD7B8Z0_9AGAR</name>